<dbReference type="InterPro" id="IPR020103">
    <property type="entry name" value="PsdUridine_synth_cat_dom_sf"/>
</dbReference>
<keyword evidence="5 8" id="KW-0694">RNA-binding</keyword>
<dbReference type="InterPro" id="IPR006145">
    <property type="entry name" value="PsdUridine_synth_RsuA/RluA"/>
</dbReference>
<dbReference type="NCBIfam" id="TIGR00005">
    <property type="entry name" value="rluA_subfam"/>
    <property type="match status" value="1"/>
</dbReference>
<evidence type="ECO:0000256" key="3">
    <source>
        <dbReference type="ARBA" id="ARBA00010876"/>
    </source>
</evidence>
<feature type="domain" description="Pseudouridine synthase RsuA/RluA-like" evidence="11">
    <location>
        <begin position="74"/>
        <end position="223"/>
    </location>
</feature>
<gene>
    <name evidence="13" type="ORF">HNQ50_000011</name>
</gene>
<comment type="function">
    <text evidence="2">Responsible for synthesis of pseudouridine from uracil at positions 955, 2504 and 2580 in 23S ribosomal RNA.</text>
</comment>
<feature type="domain" description="RNA-binding S4" evidence="12">
    <location>
        <begin position="4"/>
        <end position="40"/>
    </location>
</feature>
<sequence>MRELKGVPKSRVYKIIRGGEVRVNKGRVDVTYRLETGDIVRVPPVRVADAPDIAPAQAAAQRIDLPILFEDDALLAINKPAGLAVHGGSGVNFGVIELLRAQRPEAKFLELVHRLDRETSGILMVAKKRSALVKLHDMLRDNHNIDKRYLAMVLGVWPDDKRHLRFKLFKYHTPEGERRVKVTQDGQEAHTVVYRRRVGEHYSLVECELKTGRTHQIRVHLASAGFPILGDEKYGDFPLNKQLPKEGLKRMFLHAWQLTLAHPISGEELKIEAPLPTELAQFVEASTAPRKTASSAAKPKATRD</sequence>
<dbReference type="SUPFAM" id="SSF55120">
    <property type="entry name" value="Pseudouridine synthase"/>
    <property type="match status" value="1"/>
</dbReference>
<dbReference type="Proteomes" id="UP000543030">
    <property type="component" value="Unassembled WGS sequence"/>
</dbReference>
<dbReference type="Gene3D" id="3.10.290.10">
    <property type="entry name" value="RNA-binding S4 domain"/>
    <property type="match status" value="1"/>
</dbReference>
<comment type="similarity">
    <text evidence="3 9">Belongs to the pseudouridine synthase RluA family.</text>
</comment>
<dbReference type="PANTHER" id="PTHR21600:SF92">
    <property type="entry name" value="RIBOSOMAL LARGE SUBUNIT PSEUDOURIDINE SYNTHASE C"/>
    <property type="match status" value="1"/>
</dbReference>
<dbReference type="EMBL" id="JACHHN010000001">
    <property type="protein sequence ID" value="MBB5189301.1"/>
    <property type="molecule type" value="Genomic_DNA"/>
</dbReference>
<evidence type="ECO:0000256" key="4">
    <source>
        <dbReference type="ARBA" id="ARBA00022552"/>
    </source>
</evidence>
<keyword evidence="6 9" id="KW-0413">Isomerase</keyword>
<organism evidence="13 14">
    <name type="scientific">Silvimonas terrae</name>
    <dbReference type="NCBI Taxonomy" id="300266"/>
    <lineage>
        <taxon>Bacteria</taxon>
        <taxon>Pseudomonadati</taxon>
        <taxon>Pseudomonadota</taxon>
        <taxon>Betaproteobacteria</taxon>
        <taxon>Neisseriales</taxon>
        <taxon>Chitinibacteraceae</taxon>
        <taxon>Silvimonas</taxon>
    </lineage>
</organism>
<evidence type="ECO:0000256" key="8">
    <source>
        <dbReference type="PROSITE-ProRule" id="PRU00182"/>
    </source>
</evidence>
<keyword evidence="4" id="KW-0698">rRNA processing</keyword>
<protein>
    <recommendedName>
        <fullName evidence="9">Pseudouridine synthase</fullName>
        <ecNumber evidence="9">5.4.99.-</ecNumber>
    </recommendedName>
</protein>
<dbReference type="CDD" id="cd02869">
    <property type="entry name" value="PseudoU_synth_RluA_like"/>
    <property type="match status" value="1"/>
</dbReference>
<dbReference type="Pfam" id="PF00849">
    <property type="entry name" value="PseudoU_synth_2"/>
    <property type="match status" value="1"/>
</dbReference>
<keyword evidence="14" id="KW-1185">Reference proteome</keyword>
<comment type="catalytic activity">
    <reaction evidence="1">
        <text>uridine(955/2504/2580) in 23S rRNA = pseudouridine(955/2504/2580) in 23S rRNA</text>
        <dbReference type="Rhea" id="RHEA:42528"/>
        <dbReference type="Rhea" id="RHEA-COMP:10099"/>
        <dbReference type="Rhea" id="RHEA-COMP:10100"/>
        <dbReference type="ChEBI" id="CHEBI:65314"/>
        <dbReference type="ChEBI" id="CHEBI:65315"/>
        <dbReference type="EC" id="5.4.99.24"/>
    </reaction>
</comment>
<dbReference type="InterPro" id="IPR006224">
    <property type="entry name" value="PsdUridine_synth_RluA-like_CS"/>
</dbReference>
<dbReference type="PROSITE" id="PS01129">
    <property type="entry name" value="PSI_RLU"/>
    <property type="match status" value="1"/>
</dbReference>
<evidence type="ECO:0000256" key="6">
    <source>
        <dbReference type="ARBA" id="ARBA00023235"/>
    </source>
</evidence>
<accession>A0A840RAH4</accession>
<dbReference type="Pfam" id="PF01479">
    <property type="entry name" value="S4"/>
    <property type="match status" value="1"/>
</dbReference>
<dbReference type="GO" id="GO:0160141">
    <property type="term" value="F:23S rRNA pseudouridine(955/2504/2580) synthase activity"/>
    <property type="evidence" value="ECO:0007669"/>
    <property type="project" value="UniProtKB-EC"/>
</dbReference>
<evidence type="ECO:0000256" key="5">
    <source>
        <dbReference type="ARBA" id="ARBA00022884"/>
    </source>
</evidence>
<proteinExistence type="inferred from homology"/>
<dbReference type="GO" id="GO:0003723">
    <property type="term" value="F:RNA binding"/>
    <property type="evidence" value="ECO:0007669"/>
    <property type="project" value="UniProtKB-KW"/>
</dbReference>
<evidence type="ECO:0000256" key="10">
    <source>
        <dbReference type="SAM" id="MobiDB-lite"/>
    </source>
</evidence>
<feature type="compositionally biased region" description="Low complexity" evidence="10">
    <location>
        <begin position="285"/>
        <end position="304"/>
    </location>
</feature>
<evidence type="ECO:0000256" key="9">
    <source>
        <dbReference type="RuleBase" id="RU362028"/>
    </source>
</evidence>
<dbReference type="GO" id="GO:0000455">
    <property type="term" value="P:enzyme-directed rRNA pseudouridine synthesis"/>
    <property type="evidence" value="ECO:0007669"/>
    <property type="project" value="UniProtKB-ARBA"/>
</dbReference>
<evidence type="ECO:0000313" key="14">
    <source>
        <dbReference type="Proteomes" id="UP000543030"/>
    </source>
</evidence>
<dbReference type="PROSITE" id="PS50889">
    <property type="entry name" value="S4"/>
    <property type="match status" value="1"/>
</dbReference>
<dbReference type="InterPro" id="IPR002942">
    <property type="entry name" value="S4_RNA-bd"/>
</dbReference>
<dbReference type="Gene3D" id="3.30.2350.10">
    <property type="entry name" value="Pseudouridine synthase"/>
    <property type="match status" value="1"/>
</dbReference>
<evidence type="ECO:0000259" key="11">
    <source>
        <dbReference type="Pfam" id="PF00849"/>
    </source>
</evidence>
<comment type="catalytic activity">
    <reaction evidence="9">
        <text>a uridine in RNA = a pseudouridine in RNA</text>
        <dbReference type="Rhea" id="RHEA:48348"/>
        <dbReference type="Rhea" id="RHEA-COMP:12068"/>
        <dbReference type="Rhea" id="RHEA-COMP:12069"/>
        <dbReference type="ChEBI" id="CHEBI:65314"/>
        <dbReference type="ChEBI" id="CHEBI:65315"/>
    </reaction>
</comment>
<evidence type="ECO:0000256" key="2">
    <source>
        <dbReference type="ARBA" id="ARBA00002876"/>
    </source>
</evidence>
<feature type="region of interest" description="Disordered" evidence="10">
    <location>
        <begin position="284"/>
        <end position="304"/>
    </location>
</feature>
<dbReference type="InterPro" id="IPR006225">
    <property type="entry name" value="PsdUridine_synth_RluC/D"/>
</dbReference>
<evidence type="ECO:0000259" key="12">
    <source>
        <dbReference type="Pfam" id="PF01479"/>
    </source>
</evidence>
<comment type="caution">
    <text evidence="13">The sequence shown here is derived from an EMBL/GenBank/DDBJ whole genome shotgun (WGS) entry which is preliminary data.</text>
</comment>
<feature type="active site" evidence="7">
    <location>
        <position position="116"/>
    </location>
</feature>
<evidence type="ECO:0000313" key="13">
    <source>
        <dbReference type="EMBL" id="MBB5189301.1"/>
    </source>
</evidence>
<evidence type="ECO:0000256" key="1">
    <source>
        <dbReference type="ARBA" id="ARBA00000381"/>
    </source>
</evidence>
<dbReference type="AlphaFoldDB" id="A0A840RAH4"/>
<dbReference type="EC" id="5.4.99.-" evidence="9"/>
<dbReference type="InterPro" id="IPR036986">
    <property type="entry name" value="S4_RNA-bd_sf"/>
</dbReference>
<dbReference type="PANTHER" id="PTHR21600">
    <property type="entry name" value="MITOCHONDRIAL RNA PSEUDOURIDINE SYNTHASE"/>
    <property type="match status" value="1"/>
</dbReference>
<name>A0A840RAH4_9NEIS</name>
<reference evidence="13 14" key="1">
    <citation type="submission" date="2020-08" db="EMBL/GenBank/DDBJ databases">
        <title>Genomic Encyclopedia of Type Strains, Phase IV (KMG-IV): sequencing the most valuable type-strain genomes for metagenomic binning, comparative biology and taxonomic classification.</title>
        <authorList>
            <person name="Goeker M."/>
        </authorList>
    </citation>
    <scope>NUCLEOTIDE SEQUENCE [LARGE SCALE GENOMIC DNA]</scope>
    <source>
        <strain evidence="13 14">DSM 18233</strain>
    </source>
</reference>
<evidence type="ECO:0000256" key="7">
    <source>
        <dbReference type="PIRSR" id="PIRSR606225-1"/>
    </source>
</evidence>
<dbReference type="InterPro" id="IPR050188">
    <property type="entry name" value="RluA_PseudoU_synthase"/>
</dbReference>